<evidence type="ECO:0000313" key="2">
    <source>
        <dbReference type="Proteomes" id="UP000886998"/>
    </source>
</evidence>
<dbReference type="Proteomes" id="UP000886998">
    <property type="component" value="Unassembled WGS sequence"/>
</dbReference>
<gene>
    <name evidence="1" type="ORF">TNIN_352531</name>
</gene>
<name>A0A8X7C2K1_9ARAC</name>
<protein>
    <submittedName>
        <fullName evidence="1">Uncharacterized protein</fullName>
    </submittedName>
</protein>
<accession>A0A8X7C2K1</accession>
<evidence type="ECO:0000313" key="1">
    <source>
        <dbReference type="EMBL" id="GFY50419.1"/>
    </source>
</evidence>
<comment type="caution">
    <text evidence="1">The sequence shown here is derived from an EMBL/GenBank/DDBJ whole genome shotgun (WGS) entry which is preliminary data.</text>
</comment>
<organism evidence="1 2">
    <name type="scientific">Trichonephila inaurata madagascariensis</name>
    <dbReference type="NCBI Taxonomy" id="2747483"/>
    <lineage>
        <taxon>Eukaryota</taxon>
        <taxon>Metazoa</taxon>
        <taxon>Ecdysozoa</taxon>
        <taxon>Arthropoda</taxon>
        <taxon>Chelicerata</taxon>
        <taxon>Arachnida</taxon>
        <taxon>Araneae</taxon>
        <taxon>Araneomorphae</taxon>
        <taxon>Entelegynae</taxon>
        <taxon>Araneoidea</taxon>
        <taxon>Nephilidae</taxon>
        <taxon>Trichonephila</taxon>
        <taxon>Trichonephila inaurata</taxon>
    </lineage>
</organism>
<dbReference type="EMBL" id="BMAV01007465">
    <property type="protein sequence ID" value="GFY50419.1"/>
    <property type="molecule type" value="Genomic_DNA"/>
</dbReference>
<reference evidence="1" key="1">
    <citation type="submission" date="2020-08" db="EMBL/GenBank/DDBJ databases">
        <title>Multicomponent nature underlies the extraordinary mechanical properties of spider dragline silk.</title>
        <authorList>
            <person name="Kono N."/>
            <person name="Nakamura H."/>
            <person name="Mori M."/>
            <person name="Yoshida Y."/>
            <person name="Ohtoshi R."/>
            <person name="Malay A.D."/>
            <person name="Moran D.A.P."/>
            <person name="Tomita M."/>
            <person name="Numata K."/>
            <person name="Arakawa K."/>
        </authorList>
    </citation>
    <scope>NUCLEOTIDE SEQUENCE</scope>
</reference>
<dbReference type="AlphaFoldDB" id="A0A8X7C2K1"/>
<keyword evidence="2" id="KW-1185">Reference proteome</keyword>
<sequence>MQILSFRVSHSQDFVHPERLSRSRVPPYTGQYTGKSRTSKIFEGLIDGQAYGMTLYSLVLRRQSGSFPSAPENIFLSSKYTSAGKLGERSSSIHSDDDRKGPVCVVEYCVVT</sequence>
<proteinExistence type="predicted"/>